<dbReference type="GO" id="GO:0009252">
    <property type="term" value="P:peptidoglycan biosynthetic process"/>
    <property type="evidence" value="ECO:0007669"/>
    <property type="project" value="UniProtKB-KW"/>
</dbReference>
<evidence type="ECO:0000256" key="13">
    <source>
        <dbReference type="SAM" id="Phobius"/>
    </source>
</evidence>
<dbReference type="SUPFAM" id="SSF56601">
    <property type="entry name" value="beta-lactamase/transpeptidase-like"/>
    <property type="match status" value="1"/>
</dbReference>
<keyword evidence="5" id="KW-0645">Protease</keyword>
<keyword evidence="11 13" id="KW-0472">Membrane</keyword>
<dbReference type="GO" id="GO:0008658">
    <property type="term" value="F:penicillin binding"/>
    <property type="evidence" value="ECO:0007669"/>
    <property type="project" value="InterPro"/>
</dbReference>
<dbReference type="EMBL" id="UOFS01000048">
    <property type="protein sequence ID" value="VAX01247.1"/>
    <property type="molecule type" value="Genomic_DNA"/>
</dbReference>
<dbReference type="Pfam" id="PF00905">
    <property type="entry name" value="Transpeptidase"/>
    <property type="match status" value="1"/>
</dbReference>
<feature type="domain" description="Penicillin-binding protein dimerisation" evidence="15">
    <location>
        <begin position="67"/>
        <end position="246"/>
    </location>
</feature>
<evidence type="ECO:0000256" key="1">
    <source>
        <dbReference type="ARBA" id="ARBA00004167"/>
    </source>
</evidence>
<dbReference type="GO" id="GO:0008360">
    <property type="term" value="P:regulation of cell shape"/>
    <property type="evidence" value="ECO:0007669"/>
    <property type="project" value="UniProtKB-KW"/>
</dbReference>
<feature type="domain" description="Penicillin-binding protein transpeptidase" evidence="14">
    <location>
        <begin position="278"/>
        <end position="619"/>
    </location>
</feature>
<dbReference type="SUPFAM" id="SSF56519">
    <property type="entry name" value="Penicillin binding protein dimerisation domain"/>
    <property type="match status" value="1"/>
</dbReference>
<dbReference type="GO" id="GO:0006508">
    <property type="term" value="P:proteolysis"/>
    <property type="evidence" value="ECO:0007669"/>
    <property type="project" value="UniProtKB-KW"/>
</dbReference>
<dbReference type="PANTHER" id="PTHR30627">
    <property type="entry name" value="PEPTIDOGLYCAN D,D-TRANSPEPTIDASE"/>
    <property type="match status" value="1"/>
</dbReference>
<dbReference type="GO" id="GO:0071972">
    <property type="term" value="F:peptidoglycan L,D-transpeptidase activity"/>
    <property type="evidence" value="ECO:0007669"/>
    <property type="project" value="TreeGrafter"/>
</dbReference>
<keyword evidence="7 16" id="KW-0378">Hydrolase</keyword>
<evidence type="ECO:0000256" key="9">
    <source>
        <dbReference type="ARBA" id="ARBA00022984"/>
    </source>
</evidence>
<dbReference type="InterPro" id="IPR050515">
    <property type="entry name" value="Beta-lactam/transpept"/>
</dbReference>
<accession>A0A3B1B883</accession>
<evidence type="ECO:0000256" key="6">
    <source>
        <dbReference type="ARBA" id="ARBA00022692"/>
    </source>
</evidence>
<keyword evidence="3" id="KW-1003">Cell membrane</keyword>
<comment type="subcellular location">
    <subcellularLocation>
        <location evidence="2">Cell membrane</location>
    </subcellularLocation>
    <subcellularLocation>
        <location evidence="1">Membrane</location>
        <topology evidence="1">Single-pass membrane protein</topology>
    </subcellularLocation>
</comment>
<dbReference type="PANTHER" id="PTHR30627:SF2">
    <property type="entry name" value="PEPTIDOGLYCAN D,D-TRANSPEPTIDASE MRDA"/>
    <property type="match status" value="1"/>
</dbReference>
<evidence type="ECO:0000256" key="4">
    <source>
        <dbReference type="ARBA" id="ARBA00022519"/>
    </source>
</evidence>
<evidence type="ECO:0000256" key="10">
    <source>
        <dbReference type="ARBA" id="ARBA00022989"/>
    </source>
</evidence>
<reference evidence="16" key="1">
    <citation type="submission" date="2018-06" db="EMBL/GenBank/DDBJ databases">
        <authorList>
            <person name="Zhirakovskaya E."/>
        </authorList>
    </citation>
    <scope>NUCLEOTIDE SEQUENCE</scope>
</reference>
<dbReference type="InterPro" id="IPR017790">
    <property type="entry name" value="Penicillin-binding_protein_2"/>
</dbReference>
<dbReference type="EC" id="3.4.16.4" evidence="16"/>
<dbReference type="InterPro" id="IPR036138">
    <property type="entry name" value="PBP_dimer_sf"/>
</dbReference>
<sequence>MVRRAAVSAIKDHIRESQLINQRIIALLVIVVILLSVLIAKFAYLQIFNNQYYTTQSENNRLSVLPITPIRGLIYDRNGIVMAQNLPNYRLNVIPELSDDLDKTLAKIGELVQLSKEDIRRFQKSRRHQRKFAEVPLRFRLSEDEIAKIAVNKHLLPGVFIKAELSRHYPLGKLASHVIGYAAIISESELQNLTSDKLGNLELSNYRGTSRIGKVGIEKKYESILHGTVGIQRVETNAQGRVLKVIERKLPIPGKNLYLNLDSNLQSIAEQAFKDNNGALVAMIPKTGAILALVSMPTFDPNLFVNGLDTKQYRELSSSPQQPLFNRAIKGQYPPGSTIKPFIALAGLELDQVLSSDEIECPGYYMLKGDPRRYRDWKKTGHKETDLSKALIESCDVYFYDLSLQLGIDNIHHFLKQFGFGAKTEIDLRGEMSGLLPSRTWKKKFRQLPWFPGETLITGIGQGFTLTTPIQLANATAALANRGILKTPNLVHAIENPQTGSKELISSKTKEPIQHKSDGHWDTVISAMKNVIHSLRGTARRLNVNLDYTIAGKTGTAQVFGIKQDEEYDEEKVTKKLRDHALFISFAPVKKPEIAIAVIVENGGHGGSIAAPIARKVMDYYLKNLDKTHLHKNKENINGG</sequence>
<dbReference type="Gene3D" id="3.40.710.10">
    <property type="entry name" value="DD-peptidase/beta-lactamase superfamily"/>
    <property type="match status" value="1"/>
</dbReference>
<evidence type="ECO:0000259" key="15">
    <source>
        <dbReference type="Pfam" id="PF03717"/>
    </source>
</evidence>
<evidence type="ECO:0000259" key="14">
    <source>
        <dbReference type="Pfam" id="PF00905"/>
    </source>
</evidence>
<evidence type="ECO:0000313" key="16">
    <source>
        <dbReference type="EMBL" id="VAX01247.1"/>
    </source>
</evidence>
<keyword evidence="8" id="KW-0133">Cell shape</keyword>
<keyword evidence="16" id="KW-0121">Carboxypeptidase</keyword>
<organism evidence="16">
    <name type="scientific">hydrothermal vent metagenome</name>
    <dbReference type="NCBI Taxonomy" id="652676"/>
    <lineage>
        <taxon>unclassified sequences</taxon>
        <taxon>metagenomes</taxon>
        <taxon>ecological metagenomes</taxon>
    </lineage>
</organism>
<proteinExistence type="inferred from homology"/>
<evidence type="ECO:0000256" key="5">
    <source>
        <dbReference type="ARBA" id="ARBA00022670"/>
    </source>
</evidence>
<name>A0A3B1B883_9ZZZZ</name>
<keyword evidence="9" id="KW-0573">Peptidoglycan synthesis</keyword>
<dbReference type="InterPro" id="IPR001460">
    <property type="entry name" value="PCN-bd_Tpept"/>
</dbReference>
<dbReference type="Pfam" id="PF03717">
    <property type="entry name" value="PBP_dimer"/>
    <property type="match status" value="1"/>
</dbReference>
<evidence type="ECO:0000256" key="7">
    <source>
        <dbReference type="ARBA" id="ARBA00022801"/>
    </source>
</evidence>
<dbReference type="Gene3D" id="3.30.1390.30">
    <property type="entry name" value="Penicillin-binding protein 2a, domain 3"/>
    <property type="match status" value="1"/>
</dbReference>
<evidence type="ECO:0000256" key="3">
    <source>
        <dbReference type="ARBA" id="ARBA00022475"/>
    </source>
</evidence>
<dbReference type="GO" id="GO:0071555">
    <property type="term" value="P:cell wall organization"/>
    <property type="evidence" value="ECO:0007669"/>
    <property type="project" value="UniProtKB-KW"/>
</dbReference>
<evidence type="ECO:0000256" key="8">
    <source>
        <dbReference type="ARBA" id="ARBA00022960"/>
    </source>
</evidence>
<evidence type="ECO:0000256" key="11">
    <source>
        <dbReference type="ARBA" id="ARBA00023136"/>
    </source>
</evidence>
<evidence type="ECO:0000256" key="12">
    <source>
        <dbReference type="ARBA" id="ARBA00023316"/>
    </source>
</evidence>
<evidence type="ECO:0000256" key="2">
    <source>
        <dbReference type="ARBA" id="ARBA00004236"/>
    </source>
</evidence>
<protein>
    <submittedName>
        <fullName evidence="16">Peptidoglycan D,D-transpeptidase MrdA</fullName>
        <ecNumber evidence="16">3.4.16.4</ecNumber>
    </submittedName>
</protein>
<dbReference type="InterPro" id="IPR012338">
    <property type="entry name" value="Beta-lactam/transpept-like"/>
</dbReference>
<keyword evidence="12" id="KW-0961">Cell wall biogenesis/degradation</keyword>
<gene>
    <name evidence="16" type="ORF">MNBD_GAMMA22-3102</name>
</gene>
<dbReference type="FunFam" id="3.40.710.10:FF:000024">
    <property type="entry name" value="Penicillin-binding protein 2"/>
    <property type="match status" value="1"/>
</dbReference>
<dbReference type="NCBIfam" id="TIGR03423">
    <property type="entry name" value="pbp2_mrdA"/>
    <property type="match status" value="1"/>
</dbReference>
<dbReference type="Gene3D" id="3.90.1310.10">
    <property type="entry name" value="Penicillin-binding protein 2a (Domain 2)"/>
    <property type="match status" value="1"/>
</dbReference>
<dbReference type="HAMAP" id="MF_02081">
    <property type="entry name" value="MrdA_transpept"/>
    <property type="match status" value="1"/>
</dbReference>
<keyword evidence="10 13" id="KW-1133">Transmembrane helix</keyword>
<keyword evidence="6 13" id="KW-0812">Transmembrane</keyword>
<dbReference type="GO" id="GO:0009002">
    <property type="term" value="F:serine-type D-Ala-D-Ala carboxypeptidase activity"/>
    <property type="evidence" value="ECO:0007669"/>
    <property type="project" value="UniProtKB-EC"/>
</dbReference>
<feature type="transmembrane region" description="Helical" evidence="13">
    <location>
        <begin position="24"/>
        <end position="44"/>
    </location>
</feature>
<keyword evidence="4" id="KW-0997">Cell inner membrane</keyword>
<dbReference type="GO" id="GO:0005886">
    <property type="term" value="C:plasma membrane"/>
    <property type="evidence" value="ECO:0007669"/>
    <property type="project" value="UniProtKB-SubCell"/>
</dbReference>
<dbReference type="InterPro" id="IPR005311">
    <property type="entry name" value="PBP_dimer"/>
</dbReference>
<dbReference type="AlphaFoldDB" id="A0A3B1B883"/>